<accession>A0A1F6D2W1</accession>
<reference evidence="1 2" key="1">
    <citation type="journal article" date="2016" name="Nat. Commun.">
        <title>Thousands of microbial genomes shed light on interconnected biogeochemical processes in an aquifer system.</title>
        <authorList>
            <person name="Anantharaman K."/>
            <person name="Brown C.T."/>
            <person name="Hug L.A."/>
            <person name="Sharon I."/>
            <person name="Castelle C.J."/>
            <person name="Probst A.J."/>
            <person name="Thomas B.C."/>
            <person name="Singh A."/>
            <person name="Wilkins M.J."/>
            <person name="Karaoz U."/>
            <person name="Brodie E.L."/>
            <person name="Williams K.H."/>
            <person name="Hubbard S.S."/>
            <person name="Banfield J.F."/>
        </authorList>
    </citation>
    <scope>NUCLEOTIDE SEQUENCE [LARGE SCALE GENOMIC DNA]</scope>
    <source>
        <strain evidence="2">RIFCSPLOWO2_12_FULL_64_10</strain>
    </source>
</reference>
<dbReference type="AlphaFoldDB" id="A0A1F6D2W1"/>
<dbReference type="PANTHER" id="PTHR36452:SF1">
    <property type="entry name" value="DUF2461 DOMAIN-CONTAINING PROTEIN"/>
    <property type="match status" value="1"/>
</dbReference>
<evidence type="ECO:0008006" key="3">
    <source>
        <dbReference type="Google" id="ProtNLM"/>
    </source>
</evidence>
<dbReference type="Pfam" id="PF09365">
    <property type="entry name" value="DUF2461"/>
    <property type="match status" value="1"/>
</dbReference>
<gene>
    <name evidence="1" type="ORF">A3F84_04275</name>
</gene>
<dbReference type="InterPro" id="IPR015996">
    <property type="entry name" value="UCP028451"/>
</dbReference>
<dbReference type="NCBIfam" id="TIGR02453">
    <property type="entry name" value="TIGR02453 family protein"/>
    <property type="match status" value="1"/>
</dbReference>
<dbReference type="InterPro" id="IPR012808">
    <property type="entry name" value="CHP02453"/>
</dbReference>
<evidence type="ECO:0000313" key="2">
    <source>
        <dbReference type="Proteomes" id="UP000178606"/>
    </source>
</evidence>
<sequence length="240" mass="27059">MKRWSSPQEAKAVPFTGYSTDALAFLSGLEAENSRTYFQAHRKVYEREVLAPTRALVGDLGRAAWARVSAGLQADPRVGRSLFRINRDLRFTKDPTPYNPWVDVILWEGSDPRHSPSLILRMEGEYVTTGAGIMGMQGSLLERFRRAVADHRSGEALAGVLREIGIALPGGEISKPRWTRVPADYPPDHPRAELLRCDTVHVSVREPTPSEIHVSQFVDWLMTRYERFTTLHHWLVSAIG</sequence>
<protein>
    <recommendedName>
        <fullName evidence="3">TIGR02453 family protein</fullName>
    </recommendedName>
</protein>
<proteinExistence type="predicted"/>
<evidence type="ECO:0000313" key="1">
    <source>
        <dbReference type="EMBL" id="OGG55778.1"/>
    </source>
</evidence>
<dbReference type="EMBL" id="MFKF01000060">
    <property type="protein sequence ID" value="OGG55778.1"/>
    <property type="molecule type" value="Genomic_DNA"/>
</dbReference>
<comment type="caution">
    <text evidence="1">The sequence shown here is derived from an EMBL/GenBank/DDBJ whole genome shotgun (WGS) entry which is preliminary data.</text>
</comment>
<dbReference type="PANTHER" id="PTHR36452">
    <property type="entry name" value="CHROMOSOME 12, WHOLE GENOME SHOTGUN SEQUENCE"/>
    <property type="match status" value="1"/>
</dbReference>
<dbReference type="PIRSF" id="PIRSF028451">
    <property type="entry name" value="UCP028451"/>
    <property type="match status" value="1"/>
</dbReference>
<name>A0A1F6D2W1_HANXR</name>
<dbReference type="Proteomes" id="UP000178606">
    <property type="component" value="Unassembled WGS sequence"/>
</dbReference>
<organism evidence="1 2">
    <name type="scientific">Handelsmanbacteria sp. (strain RIFCSPLOWO2_12_FULL_64_10)</name>
    <dbReference type="NCBI Taxonomy" id="1817868"/>
    <lineage>
        <taxon>Bacteria</taxon>
        <taxon>Candidatus Handelsmaniibacteriota</taxon>
    </lineage>
</organism>